<dbReference type="PROSITE" id="PS50157">
    <property type="entry name" value="ZINC_FINGER_C2H2_2"/>
    <property type="match status" value="8"/>
</dbReference>
<dbReference type="SMART" id="SM00355">
    <property type="entry name" value="ZnF_C2H2"/>
    <property type="match status" value="11"/>
</dbReference>
<name>A0ABM5L332_DIAVI</name>
<feature type="compositionally biased region" description="Basic and acidic residues" evidence="6">
    <location>
        <begin position="17"/>
        <end position="39"/>
    </location>
</feature>
<reference evidence="8" key="1">
    <citation type="submission" date="2025-05" db="UniProtKB">
        <authorList>
            <consortium name="EnsemblMetazoa"/>
        </authorList>
    </citation>
    <scope>IDENTIFICATION</scope>
</reference>
<accession>A0ABM5L332</accession>
<keyword evidence="3 5" id="KW-0863">Zinc-finger</keyword>
<keyword evidence="4" id="KW-0862">Zinc</keyword>
<evidence type="ECO:0000256" key="6">
    <source>
        <dbReference type="SAM" id="MobiDB-lite"/>
    </source>
</evidence>
<dbReference type="PROSITE" id="PS00028">
    <property type="entry name" value="ZINC_FINGER_C2H2_1"/>
    <property type="match status" value="8"/>
</dbReference>
<feature type="region of interest" description="Disordered" evidence="6">
    <location>
        <begin position="100"/>
        <end position="137"/>
    </location>
</feature>
<evidence type="ECO:0000256" key="2">
    <source>
        <dbReference type="ARBA" id="ARBA00022737"/>
    </source>
</evidence>
<feature type="domain" description="C2H2-type" evidence="7">
    <location>
        <begin position="229"/>
        <end position="252"/>
    </location>
</feature>
<evidence type="ECO:0000256" key="5">
    <source>
        <dbReference type="PROSITE-ProRule" id="PRU00042"/>
    </source>
</evidence>
<dbReference type="SUPFAM" id="SSF57667">
    <property type="entry name" value="beta-beta-alpha zinc fingers"/>
    <property type="match status" value="6"/>
</dbReference>
<feature type="domain" description="C2H2-type" evidence="7">
    <location>
        <begin position="264"/>
        <end position="292"/>
    </location>
</feature>
<feature type="domain" description="C2H2-type" evidence="7">
    <location>
        <begin position="380"/>
        <end position="400"/>
    </location>
</feature>
<dbReference type="EnsemblMetazoa" id="XM_050660891.1">
    <property type="protein sequence ID" value="XP_050516848.1"/>
    <property type="gene ID" value="LOC114325002"/>
</dbReference>
<keyword evidence="9" id="KW-1185">Reference proteome</keyword>
<evidence type="ECO:0000256" key="3">
    <source>
        <dbReference type="ARBA" id="ARBA00022771"/>
    </source>
</evidence>
<feature type="domain" description="C2H2-type" evidence="7">
    <location>
        <begin position="173"/>
        <end position="200"/>
    </location>
</feature>
<organism evidence="8 9">
    <name type="scientific">Diabrotica virgifera virgifera</name>
    <name type="common">western corn rootworm</name>
    <dbReference type="NCBI Taxonomy" id="50390"/>
    <lineage>
        <taxon>Eukaryota</taxon>
        <taxon>Metazoa</taxon>
        <taxon>Ecdysozoa</taxon>
        <taxon>Arthropoda</taxon>
        <taxon>Hexapoda</taxon>
        <taxon>Insecta</taxon>
        <taxon>Pterygota</taxon>
        <taxon>Neoptera</taxon>
        <taxon>Endopterygota</taxon>
        <taxon>Coleoptera</taxon>
        <taxon>Polyphaga</taxon>
        <taxon>Cucujiformia</taxon>
        <taxon>Chrysomeloidea</taxon>
        <taxon>Chrysomelidae</taxon>
        <taxon>Galerucinae</taxon>
        <taxon>Diabroticina</taxon>
        <taxon>Diabroticites</taxon>
        <taxon>Diabrotica</taxon>
    </lineage>
</organism>
<protein>
    <recommendedName>
        <fullName evidence="7">C2H2-type domain-containing protein</fullName>
    </recommendedName>
</protein>
<sequence length="405" mass="47552">MVYEVPVARRKKKIKIKKEPSQKKPKLPRQEKEKFKKEPSPLPELVKLEEPRKCDDCNVEFDYDVDFAVHSIKHSKDNKYTCHLCPNYQNIRRDRMELHIRRHDNPKKRGRPPTGRQPKIKKSNLNGDKYKKTPPPDPVILDEPIKCKNCEQTFFTNLHYALHSIEHSAELKYTCHICNFTNLRKDRFELHVRLHEGSTKYKCEICQKAFRCGAHADEHRNFHTGEKPFQCEICGKHFMYSRGLGNHRIKTHCQILTGKPREKFRCEFCDKEFESSTGLTSHTNIKHRNIQPDISVICEICGKRISCMGRLKYHLRVHSGDKPYACLMCPKRFAMRDLLIEHSRVHTGEKPYVCKYCGKTFGQRSPYRYHIKTHTGEKPYLCPICGKGFISKAGMKSHLKNCFKP</sequence>
<dbReference type="GeneID" id="114325002"/>
<evidence type="ECO:0000256" key="1">
    <source>
        <dbReference type="ARBA" id="ARBA00022723"/>
    </source>
</evidence>
<feature type="domain" description="C2H2-type" evidence="7">
    <location>
        <begin position="352"/>
        <end position="379"/>
    </location>
</feature>
<feature type="domain" description="C2H2-type" evidence="7">
    <location>
        <begin position="324"/>
        <end position="351"/>
    </location>
</feature>
<feature type="compositionally biased region" description="Basic residues" evidence="6">
    <location>
        <begin position="100"/>
        <end position="111"/>
    </location>
</feature>
<dbReference type="Gene3D" id="3.30.160.60">
    <property type="entry name" value="Classic Zinc Finger"/>
    <property type="match status" value="8"/>
</dbReference>
<dbReference type="Proteomes" id="UP001652700">
    <property type="component" value="Unplaced"/>
</dbReference>
<keyword evidence="1" id="KW-0479">Metal-binding</keyword>
<evidence type="ECO:0000259" key="7">
    <source>
        <dbReference type="PROSITE" id="PS50157"/>
    </source>
</evidence>
<dbReference type="InterPro" id="IPR036236">
    <property type="entry name" value="Znf_C2H2_sf"/>
</dbReference>
<dbReference type="RefSeq" id="XP_050516848.1">
    <property type="nucleotide sequence ID" value="XM_050660891.1"/>
</dbReference>
<feature type="region of interest" description="Disordered" evidence="6">
    <location>
        <begin position="1"/>
        <end position="42"/>
    </location>
</feature>
<evidence type="ECO:0000313" key="8">
    <source>
        <dbReference type="EnsemblMetazoa" id="XP_050516848.1"/>
    </source>
</evidence>
<dbReference type="PANTHER" id="PTHR24379:SF121">
    <property type="entry name" value="C2H2-TYPE DOMAIN-CONTAINING PROTEIN"/>
    <property type="match status" value="1"/>
</dbReference>
<feature type="domain" description="C2H2-type" evidence="7">
    <location>
        <begin position="296"/>
        <end position="323"/>
    </location>
</feature>
<feature type="domain" description="C2H2-type" evidence="7">
    <location>
        <begin position="201"/>
        <end position="228"/>
    </location>
</feature>
<dbReference type="InterPro" id="IPR013087">
    <property type="entry name" value="Znf_C2H2_type"/>
</dbReference>
<dbReference type="PANTHER" id="PTHR24379">
    <property type="entry name" value="KRAB AND ZINC FINGER DOMAIN-CONTAINING"/>
    <property type="match status" value="1"/>
</dbReference>
<evidence type="ECO:0000313" key="9">
    <source>
        <dbReference type="Proteomes" id="UP001652700"/>
    </source>
</evidence>
<evidence type="ECO:0000256" key="4">
    <source>
        <dbReference type="ARBA" id="ARBA00022833"/>
    </source>
</evidence>
<dbReference type="Pfam" id="PF00096">
    <property type="entry name" value="zf-C2H2"/>
    <property type="match status" value="4"/>
</dbReference>
<proteinExistence type="predicted"/>
<keyword evidence="2" id="KW-0677">Repeat</keyword>